<dbReference type="SUPFAM" id="SSF52540">
    <property type="entry name" value="P-loop containing nucleoside triphosphate hydrolases"/>
    <property type="match status" value="1"/>
</dbReference>
<dbReference type="Proteomes" id="UP000199576">
    <property type="component" value="Chromosome I"/>
</dbReference>
<keyword evidence="4" id="KW-1003">Cell membrane</keyword>
<dbReference type="Pfam" id="PF08352">
    <property type="entry name" value="oligo_HPY"/>
    <property type="match status" value="1"/>
</dbReference>
<dbReference type="InterPro" id="IPR013563">
    <property type="entry name" value="Oligopep_ABC_C"/>
</dbReference>
<dbReference type="EMBL" id="LT629753">
    <property type="protein sequence ID" value="SDS24360.1"/>
    <property type="molecule type" value="Genomic_DNA"/>
</dbReference>
<protein>
    <submittedName>
        <fullName evidence="9">Peptide/nickel transport system ATP-binding protein</fullName>
    </submittedName>
</protein>
<dbReference type="InterPro" id="IPR027417">
    <property type="entry name" value="P-loop_NTPase"/>
</dbReference>
<sequence>MNMSSQSPVIASSRESVLSIDNLRIEFPAYRSTVKALNGVSLEVKAGEIVGVIGESGSGKSVTAMLSMRLLPERAYEVKSGALHILGRDMLAAPEKDLLKVRGKDVAMIFQEPMTALNPTRRIGRQMLDVIIHHQQLSRYDARAKAIALLRDMHIADPEQVMNSYPFELSGGMRQRVMIALAFSCDPQLLIADEPTTALDVTVQRQVLLLLREKARQRGTAILLITHDMALVSQFCDRVYVMYTGAVVEQGTTAEVMADPRHPYTKGLLLGLPEQVEPGQDLMTIPGQVPNLSALPEGCTFRDRCGYAMPRCAERPPMQSLDSETGHQSACWLVETPRTSLELQS</sequence>
<evidence type="ECO:0000256" key="7">
    <source>
        <dbReference type="ARBA" id="ARBA00023136"/>
    </source>
</evidence>
<gene>
    <name evidence="9" type="ORF">SAMN04490182_1078</name>
</gene>
<dbReference type="NCBIfam" id="TIGR01727">
    <property type="entry name" value="oligo_HPY"/>
    <property type="match status" value="1"/>
</dbReference>
<evidence type="ECO:0000256" key="4">
    <source>
        <dbReference type="ARBA" id="ARBA00022475"/>
    </source>
</evidence>
<organism evidence="9 10">
    <name type="scientific">Pseudomonas cedrina</name>
    <dbReference type="NCBI Taxonomy" id="651740"/>
    <lineage>
        <taxon>Bacteria</taxon>
        <taxon>Pseudomonadati</taxon>
        <taxon>Pseudomonadota</taxon>
        <taxon>Gammaproteobacteria</taxon>
        <taxon>Pseudomonadales</taxon>
        <taxon>Pseudomonadaceae</taxon>
        <taxon>Pseudomonas</taxon>
    </lineage>
</organism>
<dbReference type="GO" id="GO:0005524">
    <property type="term" value="F:ATP binding"/>
    <property type="evidence" value="ECO:0007669"/>
    <property type="project" value="UniProtKB-KW"/>
</dbReference>
<dbReference type="PANTHER" id="PTHR43297">
    <property type="entry name" value="OLIGOPEPTIDE TRANSPORT ATP-BINDING PROTEIN APPD"/>
    <property type="match status" value="1"/>
</dbReference>
<dbReference type="InterPro" id="IPR003593">
    <property type="entry name" value="AAA+_ATPase"/>
</dbReference>
<dbReference type="SMART" id="SM00382">
    <property type="entry name" value="AAA"/>
    <property type="match status" value="1"/>
</dbReference>
<keyword evidence="10" id="KW-1185">Reference proteome</keyword>
<dbReference type="PROSITE" id="PS50893">
    <property type="entry name" value="ABC_TRANSPORTER_2"/>
    <property type="match status" value="1"/>
</dbReference>
<accession>A0ABY0U8G1</accession>
<dbReference type="PROSITE" id="PS00211">
    <property type="entry name" value="ABC_TRANSPORTER_1"/>
    <property type="match status" value="1"/>
</dbReference>
<evidence type="ECO:0000313" key="9">
    <source>
        <dbReference type="EMBL" id="SDS24360.1"/>
    </source>
</evidence>
<keyword evidence="3" id="KW-0813">Transport</keyword>
<comment type="similarity">
    <text evidence="2">Belongs to the ABC transporter superfamily.</text>
</comment>
<dbReference type="InterPro" id="IPR050388">
    <property type="entry name" value="ABC_Ni/Peptide_Import"/>
</dbReference>
<comment type="subcellular location">
    <subcellularLocation>
        <location evidence="1">Cell inner membrane</location>
        <topology evidence="1">Peripheral membrane protein</topology>
    </subcellularLocation>
</comment>
<keyword evidence="5" id="KW-0547">Nucleotide-binding</keyword>
<proteinExistence type="inferred from homology"/>
<feature type="domain" description="ABC transporter" evidence="8">
    <location>
        <begin position="18"/>
        <end position="269"/>
    </location>
</feature>
<name>A0ABY0U8G1_PSECE</name>
<dbReference type="Pfam" id="PF00005">
    <property type="entry name" value="ABC_tran"/>
    <property type="match status" value="1"/>
</dbReference>
<evidence type="ECO:0000313" key="10">
    <source>
        <dbReference type="Proteomes" id="UP000199576"/>
    </source>
</evidence>
<dbReference type="PANTHER" id="PTHR43297:SF7">
    <property type="entry name" value="D,D-DIPEPTIDE TRANSPORT ATP-BINDING PROTEIN DDPD-RELATED"/>
    <property type="match status" value="1"/>
</dbReference>
<dbReference type="InterPro" id="IPR003439">
    <property type="entry name" value="ABC_transporter-like_ATP-bd"/>
</dbReference>
<dbReference type="CDD" id="cd03257">
    <property type="entry name" value="ABC_NikE_OppD_transporters"/>
    <property type="match status" value="1"/>
</dbReference>
<dbReference type="InterPro" id="IPR017871">
    <property type="entry name" value="ABC_transporter-like_CS"/>
</dbReference>
<evidence type="ECO:0000256" key="2">
    <source>
        <dbReference type="ARBA" id="ARBA00005417"/>
    </source>
</evidence>
<keyword evidence="7" id="KW-0472">Membrane</keyword>
<evidence type="ECO:0000256" key="3">
    <source>
        <dbReference type="ARBA" id="ARBA00022448"/>
    </source>
</evidence>
<reference evidence="9 10" key="1">
    <citation type="submission" date="2016-10" db="EMBL/GenBank/DDBJ databases">
        <authorList>
            <person name="Varghese N."/>
            <person name="Submissions S."/>
        </authorList>
    </citation>
    <scope>NUCLEOTIDE SEQUENCE [LARGE SCALE GENOMIC DNA]</scope>
    <source>
        <strain evidence="9 10">BS2981</strain>
    </source>
</reference>
<keyword evidence="6 9" id="KW-0067">ATP-binding</keyword>
<evidence type="ECO:0000256" key="5">
    <source>
        <dbReference type="ARBA" id="ARBA00022741"/>
    </source>
</evidence>
<dbReference type="Gene3D" id="3.40.50.300">
    <property type="entry name" value="P-loop containing nucleotide triphosphate hydrolases"/>
    <property type="match status" value="1"/>
</dbReference>
<evidence type="ECO:0000259" key="8">
    <source>
        <dbReference type="PROSITE" id="PS50893"/>
    </source>
</evidence>
<evidence type="ECO:0000256" key="6">
    <source>
        <dbReference type="ARBA" id="ARBA00022840"/>
    </source>
</evidence>
<evidence type="ECO:0000256" key="1">
    <source>
        <dbReference type="ARBA" id="ARBA00004417"/>
    </source>
</evidence>